<evidence type="ECO:0000256" key="1">
    <source>
        <dbReference type="ARBA" id="ARBA00008005"/>
    </source>
</evidence>
<feature type="domain" description="Tail sheath protein C-terminal" evidence="3">
    <location>
        <begin position="380"/>
        <end position="491"/>
    </location>
</feature>
<comment type="similarity">
    <text evidence="1">Belongs to the myoviridae tail sheath protein family.</text>
</comment>
<sequence>MSSMTFSQIPSGLRVPFFYVELDNSKANSFNPDMRALLLGLKSDGAAEANVPVLCSSADQARAMFGQDSMLAAMVEQFRAGNLFTELWCAPLAEPAAGVAAVQTITFTGVAAEARVAAIYIGLTRLPVAIASGDSAAQVATALAAAITANTRLPVTAAAAAGVLTITAKFKGDAGNSIAISLNRRGVIGGEQLPAGITAGAVVTATAGAGAPELAGVIANLGDNEYDFIGTPFADATSLDALKAEMNDIAGRWSWARQIYGHVYSAKRDSLGGLQAFGVTRNDQHATVFGLEPSIGACDFEYIAARVAREAALLSAHVARPTQTGEILNVLAPPTNKRHTITEKQTLLSSGIATHYHGKDGVVRIERSITTYQKNAWGSPDTSYLNSENIHQLAYVMRYLRTGVTSRFGRHALRSDGQRVPEGVATPSMIKAQLVADYVALEKLGIVERSDLFAANLIVEIDETNPDRVNVLYPPDLVNQLRIFAVLNQFRLNY</sequence>
<dbReference type="STRING" id="53406.SAMN05421553_1363"/>
<accession>A0A1H4V0J6</accession>
<gene>
    <name evidence="4" type="ORF">SAMN05421553_1363</name>
</gene>
<dbReference type="InterPro" id="IPR020287">
    <property type="entry name" value="Tail_sheath_C"/>
</dbReference>
<organism evidence="4 5">
    <name type="scientific">Pseudomonas anguilliseptica</name>
    <dbReference type="NCBI Taxonomy" id="53406"/>
    <lineage>
        <taxon>Bacteria</taxon>
        <taxon>Pseudomonadati</taxon>
        <taxon>Pseudomonadota</taxon>
        <taxon>Gammaproteobacteria</taxon>
        <taxon>Pseudomonadales</taxon>
        <taxon>Pseudomonadaceae</taxon>
        <taxon>Pseudomonas</taxon>
    </lineage>
</organism>
<dbReference type="PIRSF" id="PIRSF007349">
    <property type="entry name" value="Tsp_L"/>
    <property type="match status" value="1"/>
</dbReference>
<dbReference type="InterPro" id="IPR035089">
    <property type="entry name" value="Phage_sheath_subtilisin"/>
</dbReference>
<evidence type="ECO:0000259" key="3">
    <source>
        <dbReference type="Pfam" id="PF17482"/>
    </source>
</evidence>
<evidence type="ECO:0000313" key="4">
    <source>
        <dbReference type="EMBL" id="SEC73991.1"/>
    </source>
</evidence>
<dbReference type="AlphaFoldDB" id="A0A1H4V0J6"/>
<dbReference type="Pfam" id="PF17482">
    <property type="entry name" value="Phage_sheath_1C"/>
    <property type="match status" value="1"/>
</dbReference>
<feature type="domain" description="Tail sheath protein subtilisin-like" evidence="2">
    <location>
        <begin position="207"/>
        <end position="371"/>
    </location>
</feature>
<evidence type="ECO:0000259" key="2">
    <source>
        <dbReference type="Pfam" id="PF04984"/>
    </source>
</evidence>
<evidence type="ECO:0000313" key="5">
    <source>
        <dbReference type="Proteomes" id="UP000242849"/>
    </source>
</evidence>
<name>A0A1H4V0J6_PSEAG</name>
<dbReference type="Proteomes" id="UP000242849">
    <property type="component" value="Unassembled WGS sequence"/>
</dbReference>
<dbReference type="InterPro" id="IPR007067">
    <property type="entry name" value="Tail_sheath"/>
</dbReference>
<reference evidence="5" key="1">
    <citation type="submission" date="2016-10" db="EMBL/GenBank/DDBJ databases">
        <authorList>
            <person name="Varghese N."/>
            <person name="Submissions S."/>
        </authorList>
    </citation>
    <scope>NUCLEOTIDE SEQUENCE [LARGE SCALE GENOMIC DNA]</scope>
    <source>
        <strain evidence="5">DSM 12111</strain>
    </source>
</reference>
<dbReference type="Pfam" id="PF04984">
    <property type="entry name" value="Phage_sheath_1"/>
    <property type="match status" value="1"/>
</dbReference>
<keyword evidence="5" id="KW-1185">Reference proteome</keyword>
<dbReference type="EMBL" id="FNSC01000001">
    <property type="protein sequence ID" value="SEC73991.1"/>
    <property type="molecule type" value="Genomic_DNA"/>
</dbReference>
<protein>
    <submittedName>
        <fullName evidence="4">Mu-like prophage tail sheath protein gpL</fullName>
    </submittedName>
</protein>
<dbReference type="OrthoDB" id="5442644at2"/>
<proteinExistence type="inferred from homology"/>